<dbReference type="EC" id="5.1.1.1" evidence="5"/>
<comment type="pathway">
    <text evidence="5">Amino-acid biosynthesis; D-alanine biosynthesis; D-alanine from L-alanine: step 1/1.</text>
</comment>
<evidence type="ECO:0000256" key="4">
    <source>
        <dbReference type="ARBA" id="ARBA00023235"/>
    </source>
</evidence>
<evidence type="ECO:0000256" key="2">
    <source>
        <dbReference type="ARBA" id="ARBA00001933"/>
    </source>
</evidence>
<dbReference type="FunFam" id="3.20.20.10:FF:000002">
    <property type="entry name" value="Alanine racemase"/>
    <property type="match status" value="1"/>
</dbReference>
<dbReference type="HAMAP" id="MF_01201">
    <property type="entry name" value="Ala_racemase"/>
    <property type="match status" value="1"/>
</dbReference>
<dbReference type="SUPFAM" id="SSF50621">
    <property type="entry name" value="Alanine racemase C-terminal domain-like"/>
    <property type="match status" value="1"/>
</dbReference>
<evidence type="ECO:0000259" key="8">
    <source>
        <dbReference type="SMART" id="SM01005"/>
    </source>
</evidence>
<comment type="caution">
    <text evidence="9">The sequence shown here is derived from an EMBL/GenBank/DDBJ whole genome shotgun (WGS) entry which is preliminary data.</text>
</comment>
<dbReference type="PATRIC" id="fig|1114972.6.peg.2499"/>
<dbReference type="PRINTS" id="PR00992">
    <property type="entry name" value="ALARACEMASE"/>
</dbReference>
<feature type="domain" description="Alanine racemase C-terminal" evidence="8">
    <location>
        <begin position="257"/>
        <end position="382"/>
    </location>
</feature>
<keyword evidence="3 5" id="KW-0663">Pyridoxal phosphate</keyword>
<dbReference type="InterPro" id="IPR029066">
    <property type="entry name" value="PLP-binding_barrel"/>
</dbReference>
<dbReference type="GO" id="GO:0005829">
    <property type="term" value="C:cytosol"/>
    <property type="evidence" value="ECO:0007669"/>
    <property type="project" value="TreeGrafter"/>
</dbReference>
<evidence type="ECO:0000256" key="7">
    <source>
        <dbReference type="PIRSR" id="PIRSR600821-52"/>
    </source>
</evidence>
<dbReference type="InterPro" id="IPR011079">
    <property type="entry name" value="Ala_racemase_C"/>
</dbReference>
<protein>
    <recommendedName>
        <fullName evidence="5">Alanine racemase</fullName>
        <ecNumber evidence="5">5.1.1.1</ecNumber>
    </recommendedName>
</protein>
<evidence type="ECO:0000313" key="10">
    <source>
        <dbReference type="Proteomes" id="UP000051999"/>
    </source>
</evidence>
<comment type="function">
    <text evidence="5">Catalyzes the interconversion of L-alanine and D-alanine. May also act on other amino acids.</text>
</comment>
<dbReference type="GO" id="GO:0008784">
    <property type="term" value="F:alanine racemase activity"/>
    <property type="evidence" value="ECO:0007669"/>
    <property type="project" value="UniProtKB-UniRule"/>
</dbReference>
<dbReference type="GO" id="GO:0030170">
    <property type="term" value="F:pyridoxal phosphate binding"/>
    <property type="evidence" value="ECO:0007669"/>
    <property type="project" value="UniProtKB-UniRule"/>
</dbReference>
<dbReference type="SUPFAM" id="SSF51419">
    <property type="entry name" value="PLP-binding barrel"/>
    <property type="match status" value="1"/>
</dbReference>
<evidence type="ECO:0000313" key="9">
    <source>
        <dbReference type="EMBL" id="KRL54984.1"/>
    </source>
</evidence>
<name>A0A0R1RNV8_9LACO</name>
<keyword evidence="4 5" id="KW-0413">Isomerase</keyword>
<dbReference type="InterPro" id="IPR001608">
    <property type="entry name" value="Ala_racemase_N"/>
</dbReference>
<gene>
    <name evidence="9" type="ORF">FD35_GL002435</name>
</gene>
<dbReference type="InterPro" id="IPR000821">
    <property type="entry name" value="Ala_racemase"/>
</dbReference>
<evidence type="ECO:0000256" key="5">
    <source>
        <dbReference type="HAMAP-Rule" id="MF_01201"/>
    </source>
</evidence>
<dbReference type="Proteomes" id="UP000051999">
    <property type="component" value="Unassembled WGS sequence"/>
</dbReference>
<dbReference type="InterPro" id="IPR009006">
    <property type="entry name" value="Ala_racemase/Decarboxylase_C"/>
</dbReference>
<keyword evidence="10" id="KW-1185">Reference proteome</keyword>
<dbReference type="PANTHER" id="PTHR30511">
    <property type="entry name" value="ALANINE RACEMASE"/>
    <property type="match status" value="1"/>
</dbReference>
<dbReference type="AlphaFoldDB" id="A0A0R1RNV8"/>
<dbReference type="Pfam" id="PF00842">
    <property type="entry name" value="Ala_racemase_C"/>
    <property type="match status" value="1"/>
</dbReference>
<dbReference type="PROSITE" id="PS00395">
    <property type="entry name" value="ALANINE_RACEMASE"/>
    <property type="match status" value="1"/>
</dbReference>
<feature type="binding site" evidence="5 7">
    <location>
        <position position="149"/>
    </location>
    <ligand>
        <name>substrate</name>
    </ligand>
</feature>
<feature type="active site" description="Proton acceptor; specific for D-alanine" evidence="5">
    <location>
        <position position="50"/>
    </location>
</feature>
<dbReference type="Gene3D" id="2.40.37.10">
    <property type="entry name" value="Lyase, Ornithine Decarboxylase, Chain A, domain 1"/>
    <property type="match status" value="1"/>
</dbReference>
<dbReference type="STRING" id="1114972.FD35_GL002435"/>
<evidence type="ECO:0000256" key="3">
    <source>
        <dbReference type="ARBA" id="ARBA00022898"/>
    </source>
</evidence>
<evidence type="ECO:0000256" key="6">
    <source>
        <dbReference type="PIRSR" id="PIRSR600821-50"/>
    </source>
</evidence>
<reference evidence="9 10" key="1">
    <citation type="journal article" date="2015" name="Genome Announc.">
        <title>Expanding the biotechnology potential of lactobacilli through comparative genomics of 213 strains and associated genera.</title>
        <authorList>
            <person name="Sun Z."/>
            <person name="Harris H.M."/>
            <person name="McCann A."/>
            <person name="Guo C."/>
            <person name="Argimon S."/>
            <person name="Zhang W."/>
            <person name="Yang X."/>
            <person name="Jeffery I.B."/>
            <person name="Cooney J.C."/>
            <person name="Kagawa T.F."/>
            <person name="Liu W."/>
            <person name="Song Y."/>
            <person name="Salvetti E."/>
            <person name="Wrobel A."/>
            <person name="Rasinkangas P."/>
            <person name="Parkhill J."/>
            <person name="Rea M.C."/>
            <person name="O'Sullivan O."/>
            <person name="Ritari J."/>
            <person name="Douillard F.P."/>
            <person name="Paul Ross R."/>
            <person name="Yang R."/>
            <person name="Briner A.E."/>
            <person name="Felis G.E."/>
            <person name="de Vos W.M."/>
            <person name="Barrangou R."/>
            <person name="Klaenhammer T.R."/>
            <person name="Caufield P.W."/>
            <person name="Cui Y."/>
            <person name="Zhang H."/>
            <person name="O'Toole P.W."/>
        </authorList>
    </citation>
    <scope>NUCLEOTIDE SEQUENCE [LARGE SCALE GENOMIC DNA]</scope>
    <source>
        <strain evidence="9 10">DSM 15814</strain>
    </source>
</reference>
<dbReference type="SMART" id="SM01005">
    <property type="entry name" value="Ala_racemase_C"/>
    <property type="match status" value="1"/>
</dbReference>
<proteinExistence type="inferred from homology"/>
<dbReference type="EMBL" id="AZFF01000007">
    <property type="protein sequence ID" value="KRL54984.1"/>
    <property type="molecule type" value="Genomic_DNA"/>
</dbReference>
<dbReference type="InterPro" id="IPR020622">
    <property type="entry name" value="Ala_racemase_pyridoxalP-BS"/>
</dbReference>
<dbReference type="OrthoDB" id="9813814at2"/>
<comment type="cofactor">
    <cofactor evidence="2 5 6">
        <name>pyridoxal 5'-phosphate</name>
        <dbReference type="ChEBI" id="CHEBI:597326"/>
    </cofactor>
</comment>
<dbReference type="NCBIfam" id="TIGR00492">
    <property type="entry name" value="alr"/>
    <property type="match status" value="1"/>
</dbReference>
<dbReference type="FunFam" id="2.40.37.10:FF:000006">
    <property type="entry name" value="Alanine racemase"/>
    <property type="match status" value="1"/>
</dbReference>
<feature type="active site" description="Proton acceptor; specific for L-alanine" evidence="5">
    <location>
        <position position="278"/>
    </location>
</feature>
<dbReference type="GO" id="GO:0030632">
    <property type="term" value="P:D-alanine biosynthetic process"/>
    <property type="evidence" value="ECO:0007669"/>
    <property type="project" value="UniProtKB-UniRule"/>
</dbReference>
<feature type="binding site" evidence="5 7">
    <location>
        <position position="325"/>
    </location>
    <ligand>
        <name>substrate</name>
    </ligand>
</feature>
<dbReference type="UniPathway" id="UPA00042">
    <property type="reaction ID" value="UER00497"/>
</dbReference>
<comment type="catalytic activity">
    <reaction evidence="1 5">
        <text>L-alanine = D-alanine</text>
        <dbReference type="Rhea" id="RHEA:20249"/>
        <dbReference type="ChEBI" id="CHEBI:57416"/>
        <dbReference type="ChEBI" id="CHEBI:57972"/>
        <dbReference type="EC" id="5.1.1.1"/>
    </reaction>
</comment>
<comment type="similarity">
    <text evidence="5">Belongs to the alanine racemase family.</text>
</comment>
<dbReference type="Gene3D" id="3.20.20.10">
    <property type="entry name" value="Alanine racemase"/>
    <property type="match status" value="1"/>
</dbReference>
<dbReference type="Pfam" id="PF01168">
    <property type="entry name" value="Ala_racemase_N"/>
    <property type="match status" value="1"/>
</dbReference>
<feature type="modified residue" description="N6-(pyridoxal phosphate)lysine" evidence="5 6">
    <location>
        <position position="50"/>
    </location>
</feature>
<dbReference type="eggNOG" id="COG0787">
    <property type="taxonomic scope" value="Bacteria"/>
</dbReference>
<evidence type="ECO:0000256" key="1">
    <source>
        <dbReference type="ARBA" id="ARBA00000316"/>
    </source>
</evidence>
<dbReference type="PANTHER" id="PTHR30511:SF0">
    <property type="entry name" value="ALANINE RACEMASE, CATABOLIC-RELATED"/>
    <property type="match status" value="1"/>
</dbReference>
<sequence>MKEAINTVPAQIIGLHRPTVAHVNLAAIRHNVEAELKRTKPGTEMFAVVKANGYGHGLIEAGQACLEAGATGLCVAILDEALTLRAAGITVPILVLGITQPQWAGLAAEQEISLTVGDLDWLATALPLLEDAQAAPLKIHLGLDTGMGRIGFQEPAALKTAVDFLRNHEDAFIFEGIFTHFATADEQDTTYFNTQCQRWQAFMAVLPEKPRYVHVSNTATSLWHDACNGNMIRFGVGIYGLNPSGGSITSPYPLEPALSLTTQFAFVKHLAAGKSVSYGATYTAKEDEWVGTLPIGYADGYPRRMQGFHVLVDGQYCEIIGRVCMDQLMVRLPHEYPVDTRVTLIGQDGEQTITMQDVADYAGTIHYEIATTLGMRVPRVYENR</sequence>
<organism evidence="9 10">
    <name type="scientific">Furfurilactobacillus rossiae DSM 15814</name>
    <dbReference type="NCBI Taxonomy" id="1114972"/>
    <lineage>
        <taxon>Bacteria</taxon>
        <taxon>Bacillati</taxon>
        <taxon>Bacillota</taxon>
        <taxon>Bacilli</taxon>
        <taxon>Lactobacillales</taxon>
        <taxon>Lactobacillaceae</taxon>
        <taxon>Furfurilactobacillus</taxon>
    </lineage>
</organism>
<accession>A0A0R1RNV8</accession>
<dbReference type="CDD" id="cd00430">
    <property type="entry name" value="PLPDE_III_AR"/>
    <property type="match status" value="1"/>
</dbReference>
<dbReference type="RefSeq" id="WP_017260496.1">
    <property type="nucleotide sequence ID" value="NZ_AUAW01000007.1"/>
</dbReference>
<dbReference type="GO" id="GO:0009252">
    <property type="term" value="P:peptidoglycan biosynthetic process"/>
    <property type="evidence" value="ECO:0007669"/>
    <property type="project" value="TreeGrafter"/>
</dbReference>